<dbReference type="InterPro" id="IPR001387">
    <property type="entry name" value="Cro/C1-type_HTH"/>
</dbReference>
<accession>A0ABV0AMV2</accession>
<sequence>MATLAERLTEALRQKKLSNREAARALRRAGTPISHVYIGLLCNGNRVNPTLEQMEALAGLLGTTVGWLAGEDVPREPAPRSERAPTRAEEQRPRKVLDDLDALGVLNVAERMTGLSPLSIDAIATMVEAMRAAEQLDDRHDA</sequence>
<evidence type="ECO:0000313" key="4">
    <source>
        <dbReference type="Proteomes" id="UP001447516"/>
    </source>
</evidence>
<evidence type="ECO:0000313" key="3">
    <source>
        <dbReference type="EMBL" id="MEN3535216.1"/>
    </source>
</evidence>
<dbReference type="Pfam" id="PF01381">
    <property type="entry name" value="HTH_3"/>
    <property type="match status" value="1"/>
</dbReference>
<dbReference type="Gene3D" id="1.10.260.40">
    <property type="entry name" value="lambda repressor-like DNA-binding domains"/>
    <property type="match status" value="1"/>
</dbReference>
<dbReference type="RefSeq" id="WP_346225278.1">
    <property type="nucleotide sequence ID" value="NZ_JBDJAW010000005.1"/>
</dbReference>
<dbReference type="PROSITE" id="PS50943">
    <property type="entry name" value="HTH_CROC1"/>
    <property type="match status" value="1"/>
</dbReference>
<dbReference type="EMBL" id="JBDJAW010000005">
    <property type="protein sequence ID" value="MEN3535216.1"/>
    <property type="molecule type" value="Genomic_DNA"/>
</dbReference>
<comment type="caution">
    <text evidence="3">The sequence shown here is derived from an EMBL/GenBank/DDBJ whole genome shotgun (WGS) entry which is preliminary data.</text>
</comment>
<evidence type="ECO:0000256" key="1">
    <source>
        <dbReference type="SAM" id="MobiDB-lite"/>
    </source>
</evidence>
<feature type="domain" description="HTH cro/C1-type" evidence="2">
    <location>
        <begin position="33"/>
        <end position="68"/>
    </location>
</feature>
<organism evidence="3 4">
    <name type="scientific">Microbispora maris</name>
    <dbReference type="NCBI Taxonomy" id="3144104"/>
    <lineage>
        <taxon>Bacteria</taxon>
        <taxon>Bacillati</taxon>
        <taxon>Actinomycetota</taxon>
        <taxon>Actinomycetes</taxon>
        <taxon>Streptosporangiales</taxon>
        <taxon>Streptosporangiaceae</taxon>
        <taxon>Microbispora</taxon>
    </lineage>
</organism>
<feature type="region of interest" description="Disordered" evidence="1">
    <location>
        <begin position="70"/>
        <end position="93"/>
    </location>
</feature>
<gene>
    <name evidence="3" type="ORF">AAH991_08920</name>
</gene>
<name>A0ABV0AMV2_9ACTN</name>
<dbReference type="InterPro" id="IPR010982">
    <property type="entry name" value="Lambda_DNA-bd_dom_sf"/>
</dbReference>
<dbReference type="SUPFAM" id="SSF47413">
    <property type="entry name" value="lambda repressor-like DNA-binding domains"/>
    <property type="match status" value="1"/>
</dbReference>
<evidence type="ECO:0000259" key="2">
    <source>
        <dbReference type="PROSITE" id="PS50943"/>
    </source>
</evidence>
<proteinExistence type="predicted"/>
<keyword evidence="4" id="KW-1185">Reference proteome</keyword>
<dbReference type="Proteomes" id="UP001447516">
    <property type="component" value="Unassembled WGS sequence"/>
</dbReference>
<feature type="compositionally biased region" description="Basic and acidic residues" evidence="1">
    <location>
        <begin position="72"/>
        <end position="93"/>
    </location>
</feature>
<protein>
    <submittedName>
        <fullName evidence="3">Helix-turn-helix domain-containing protein</fullName>
    </submittedName>
</protein>
<reference evidence="3 4" key="1">
    <citation type="submission" date="2024-05" db="EMBL/GenBank/DDBJ databases">
        <title>Microbispora sp.ZYX-F-249.</title>
        <authorList>
            <person name="Xie H."/>
        </authorList>
    </citation>
    <scope>NUCLEOTIDE SEQUENCE [LARGE SCALE GENOMIC DNA]</scope>
    <source>
        <strain evidence="3 4">ZYX-F-249</strain>
    </source>
</reference>